<protein>
    <submittedName>
        <fullName evidence="2">Transcription regulatory protein SNF2</fullName>
    </submittedName>
</protein>
<evidence type="ECO:0000313" key="3">
    <source>
        <dbReference type="Proteomes" id="UP000325081"/>
    </source>
</evidence>
<gene>
    <name evidence="2" type="ORF">STAS_13030</name>
</gene>
<dbReference type="EMBL" id="BKCP01005195">
    <property type="protein sequence ID" value="GER36667.1"/>
    <property type="molecule type" value="Genomic_DNA"/>
</dbReference>
<proteinExistence type="predicted"/>
<dbReference type="AlphaFoldDB" id="A0A5A7PX21"/>
<organism evidence="2 3">
    <name type="scientific">Striga asiatica</name>
    <name type="common">Asiatic witchweed</name>
    <name type="synonym">Buchnera asiatica</name>
    <dbReference type="NCBI Taxonomy" id="4170"/>
    <lineage>
        <taxon>Eukaryota</taxon>
        <taxon>Viridiplantae</taxon>
        <taxon>Streptophyta</taxon>
        <taxon>Embryophyta</taxon>
        <taxon>Tracheophyta</taxon>
        <taxon>Spermatophyta</taxon>
        <taxon>Magnoliopsida</taxon>
        <taxon>eudicotyledons</taxon>
        <taxon>Gunneridae</taxon>
        <taxon>Pentapetalae</taxon>
        <taxon>asterids</taxon>
        <taxon>lamiids</taxon>
        <taxon>Lamiales</taxon>
        <taxon>Orobanchaceae</taxon>
        <taxon>Buchnereae</taxon>
        <taxon>Striga</taxon>
    </lineage>
</organism>
<dbReference type="Proteomes" id="UP000325081">
    <property type="component" value="Unassembled WGS sequence"/>
</dbReference>
<feature type="compositionally biased region" description="Polar residues" evidence="1">
    <location>
        <begin position="131"/>
        <end position="143"/>
    </location>
</feature>
<evidence type="ECO:0000256" key="1">
    <source>
        <dbReference type="SAM" id="MobiDB-lite"/>
    </source>
</evidence>
<feature type="compositionally biased region" description="Polar residues" evidence="1">
    <location>
        <begin position="167"/>
        <end position="202"/>
    </location>
</feature>
<evidence type="ECO:0000313" key="2">
    <source>
        <dbReference type="EMBL" id="GER36667.1"/>
    </source>
</evidence>
<comment type="caution">
    <text evidence="2">The sequence shown here is derived from an EMBL/GenBank/DDBJ whole genome shotgun (WGS) entry which is preliminary data.</text>
</comment>
<name>A0A5A7PX21_STRAF</name>
<feature type="region of interest" description="Disordered" evidence="1">
    <location>
        <begin position="131"/>
        <end position="214"/>
    </location>
</feature>
<sequence>MICEWPSGDLECLSSLPTTQFSTGQQPLFLPVTKTSGGLLDSAHTIVPVNTVSSSEAPRKPPAAAPNVTRKSSVVSARFSPAIGATSKVIPSGSLRSLPVAEQSQIKVLGFPSVNVACFSAFVGPFFTSGPSQPAQTKTNPIQSLPHPNPSKIHPAQPVLYTPPLASASTMSSSNPTQILQCSPNPAHPSQSAHVSSSTQTVGLGPGKSFLSAA</sequence>
<keyword evidence="3" id="KW-1185">Reference proteome</keyword>
<reference evidence="3" key="1">
    <citation type="journal article" date="2019" name="Curr. Biol.">
        <title>Genome Sequence of Striga asiatica Provides Insight into the Evolution of Plant Parasitism.</title>
        <authorList>
            <person name="Yoshida S."/>
            <person name="Kim S."/>
            <person name="Wafula E.K."/>
            <person name="Tanskanen J."/>
            <person name="Kim Y.M."/>
            <person name="Honaas L."/>
            <person name="Yang Z."/>
            <person name="Spallek T."/>
            <person name="Conn C.E."/>
            <person name="Ichihashi Y."/>
            <person name="Cheong K."/>
            <person name="Cui S."/>
            <person name="Der J.P."/>
            <person name="Gundlach H."/>
            <person name="Jiao Y."/>
            <person name="Hori C."/>
            <person name="Ishida J.K."/>
            <person name="Kasahara H."/>
            <person name="Kiba T."/>
            <person name="Kim M.S."/>
            <person name="Koo N."/>
            <person name="Laohavisit A."/>
            <person name="Lee Y.H."/>
            <person name="Lumba S."/>
            <person name="McCourt P."/>
            <person name="Mortimer J.C."/>
            <person name="Mutuku J.M."/>
            <person name="Nomura T."/>
            <person name="Sasaki-Sekimoto Y."/>
            <person name="Seto Y."/>
            <person name="Wang Y."/>
            <person name="Wakatake T."/>
            <person name="Sakakibara H."/>
            <person name="Demura T."/>
            <person name="Yamaguchi S."/>
            <person name="Yoneyama K."/>
            <person name="Manabe R.I."/>
            <person name="Nelson D.C."/>
            <person name="Schulman A.H."/>
            <person name="Timko M.P."/>
            <person name="dePamphilis C.W."/>
            <person name="Choi D."/>
            <person name="Shirasu K."/>
        </authorList>
    </citation>
    <scope>NUCLEOTIDE SEQUENCE [LARGE SCALE GENOMIC DNA]</scope>
    <source>
        <strain evidence="3">cv. UVA1</strain>
    </source>
</reference>
<accession>A0A5A7PX21</accession>